<keyword evidence="4 6" id="KW-0809">Transit peptide</keyword>
<evidence type="ECO:0000256" key="1">
    <source>
        <dbReference type="ARBA" id="ARBA00004173"/>
    </source>
</evidence>
<evidence type="ECO:0000313" key="8">
    <source>
        <dbReference type="Proteomes" id="UP000094389"/>
    </source>
</evidence>
<dbReference type="GeneID" id="30992209"/>
<evidence type="ECO:0000313" key="7">
    <source>
        <dbReference type="EMBL" id="ODV74707.1"/>
    </source>
</evidence>
<dbReference type="OrthoDB" id="10652858at2759"/>
<dbReference type="Proteomes" id="UP000094389">
    <property type="component" value="Unassembled WGS sequence"/>
</dbReference>
<dbReference type="AlphaFoldDB" id="A0A1E4S588"/>
<keyword evidence="3 6" id="KW-0810">Translation regulation</keyword>
<evidence type="ECO:0000256" key="5">
    <source>
        <dbReference type="ARBA" id="ARBA00023128"/>
    </source>
</evidence>
<comment type="function">
    <text evidence="6">Required for translation of the mitochondrial OLI1 transcript encoding subunit 9 of mitochondrial ATP synthase.</text>
</comment>
<dbReference type="GO" id="GO:0045182">
    <property type="term" value="F:translation regulator activity"/>
    <property type="evidence" value="ECO:0007669"/>
    <property type="project" value="InterPro"/>
</dbReference>
<sequence length="484" mass="54484">MTLKDVVKSTQQHVVRATKSLDFMSNSTKYQGPTVVASSSIKMLNNDELTHNEPTIIQSTRVPVHPFLQLSETTKLLSFLKKKLKTPVLHKATLTNGEEVFSNEAVFSTHKDLLRFLDSHADELYGLEVIEVSPAEPLLYDEQVILQVETELGDVNKETLSTLLDTKITNSSNHLFTNDLKLRLVIEQHSLPGNIDDITRTAVDYMVHVDNATIATDIAKSLLPRLESLVKSRNSLLQLTQLVYRSLSTNYPIVEDDLELKTLYLNNLISSKEPELSFNILTELQSCGYAPPRETMANYLALLAKKVNYHDKKSNVKSLVLLQGLQSVIFSTLSTDSARNLLLLCEHPDEISSVLDLVESTSPSEIPQVFQELEATVAKKLFASKSVRLSDASLKMSIIHRLQTHIENISINTKKLILFDQVNCGLFILPRQLLSQVELTPTEVESLKKKVNSYKMKNIDVVENSFPGRDLQSRRDFIKALEEI</sequence>
<evidence type="ECO:0000256" key="2">
    <source>
        <dbReference type="ARBA" id="ARBA00008176"/>
    </source>
</evidence>
<dbReference type="Pfam" id="PF17049">
    <property type="entry name" value="AEP1"/>
    <property type="match status" value="1"/>
</dbReference>
<protein>
    <recommendedName>
        <fullName evidence="6">ATPase expression protein 1</fullName>
    </recommendedName>
</protein>
<dbReference type="RefSeq" id="XP_020071746.1">
    <property type="nucleotide sequence ID" value="XM_020217813.1"/>
</dbReference>
<accession>A0A1E4S588</accession>
<name>A0A1E4S588_CYBJN</name>
<evidence type="ECO:0000256" key="3">
    <source>
        <dbReference type="ARBA" id="ARBA00022845"/>
    </source>
</evidence>
<organism evidence="7 8">
    <name type="scientific">Cyberlindnera jadinii (strain ATCC 18201 / CBS 1600 / BCRC 20928 / JCM 3617 / NBRC 0987 / NRRL Y-1542)</name>
    <name type="common">Torula yeast</name>
    <name type="synonym">Candida utilis</name>
    <dbReference type="NCBI Taxonomy" id="983966"/>
    <lineage>
        <taxon>Eukaryota</taxon>
        <taxon>Fungi</taxon>
        <taxon>Dikarya</taxon>
        <taxon>Ascomycota</taxon>
        <taxon>Saccharomycotina</taxon>
        <taxon>Saccharomycetes</taxon>
        <taxon>Phaffomycetales</taxon>
        <taxon>Phaffomycetaceae</taxon>
        <taxon>Cyberlindnera</taxon>
    </lineage>
</organism>
<evidence type="ECO:0000256" key="4">
    <source>
        <dbReference type="ARBA" id="ARBA00022946"/>
    </source>
</evidence>
<keyword evidence="8" id="KW-1185">Reference proteome</keyword>
<comment type="subcellular location">
    <subcellularLocation>
        <location evidence="1 6">Mitochondrion</location>
    </subcellularLocation>
</comment>
<dbReference type="InterPro" id="IPR031467">
    <property type="entry name" value="Aep1"/>
</dbReference>
<keyword evidence="5 6" id="KW-0496">Mitochondrion</keyword>
<proteinExistence type="inferred from homology"/>
<reference evidence="7 8" key="1">
    <citation type="journal article" date="2016" name="Proc. Natl. Acad. Sci. U.S.A.">
        <title>Comparative genomics of biotechnologically important yeasts.</title>
        <authorList>
            <person name="Riley R."/>
            <person name="Haridas S."/>
            <person name="Wolfe K.H."/>
            <person name="Lopes M.R."/>
            <person name="Hittinger C.T."/>
            <person name="Goeker M."/>
            <person name="Salamov A.A."/>
            <person name="Wisecaver J.H."/>
            <person name="Long T.M."/>
            <person name="Calvey C.H."/>
            <person name="Aerts A.L."/>
            <person name="Barry K.W."/>
            <person name="Choi C."/>
            <person name="Clum A."/>
            <person name="Coughlan A.Y."/>
            <person name="Deshpande S."/>
            <person name="Douglass A.P."/>
            <person name="Hanson S.J."/>
            <person name="Klenk H.-P."/>
            <person name="LaButti K.M."/>
            <person name="Lapidus A."/>
            <person name="Lindquist E.A."/>
            <person name="Lipzen A.M."/>
            <person name="Meier-Kolthoff J.P."/>
            <person name="Ohm R.A."/>
            <person name="Otillar R.P."/>
            <person name="Pangilinan J.L."/>
            <person name="Peng Y."/>
            <person name="Rokas A."/>
            <person name="Rosa C.A."/>
            <person name="Scheuner C."/>
            <person name="Sibirny A.A."/>
            <person name="Slot J.C."/>
            <person name="Stielow J.B."/>
            <person name="Sun H."/>
            <person name="Kurtzman C.P."/>
            <person name="Blackwell M."/>
            <person name="Grigoriev I.V."/>
            <person name="Jeffries T.W."/>
        </authorList>
    </citation>
    <scope>NUCLEOTIDE SEQUENCE [LARGE SCALE GENOMIC DNA]</scope>
    <source>
        <strain evidence="8">ATCC 18201 / CBS 1600 / BCRC 20928 / JCM 3617 / NBRC 0987 / NRRL Y-1542</strain>
    </source>
</reference>
<gene>
    <name evidence="7" type="ORF">CYBJADRAFT_60638</name>
</gene>
<dbReference type="GO" id="GO:0005739">
    <property type="term" value="C:mitochondrion"/>
    <property type="evidence" value="ECO:0007669"/>
    <property type="project" value="UniProtKB-SubCell"/>
</dbReference>
<dbReference type="OMA" id="THNEPTI"/>
<evidence type="ECO:0000256" key="6">
    <source>
        <dbReference type="RuleBase" id="RU362136"/>
    </source>
</evidence>
<comment type="similarity">
    <text evidence="2 6">Belongs to the AEP1 family.</text>
</comment>
<dbReference type="EMBL" id="KV453927">
    <property type="protein sequence ID" value="ODV74707.1"/>
    <property type="molecule type" value="Genomic_DNA"/>
</dbReference>